<feature type="cross-link" description="Glycyl lysine isopeptide (Gly-Lys) (interchain with K-? in acceptor proteins)" evidence="5">
    <location>
        <position position="96"/>
    </location>
</feature>
<dbReference type="CDD" id="cd01764">
    <property type="entry name" value="Ubl_Urm1"/>
    <property type="match status" value="1"/>
</dbReference>
<keyword evidence="7" id="KW-1185">Reference proteome</keyword>
<dbReference type="GO" id="GO:0034227">
    <property type="term" value="P:tRNA thio-modification"/>
    <property type="evidence" value="ECO:0007669"/>
    <property type="project" value="UniProtKB-UniRule"/>
</dbReference>
<dbReference type="InParanoid" id="A0A6J2YG55"/>
<dbReference type="GO" id="GO:0005829">
    <property type="term" value="C:cytosol"/>
    <property type="evidence" value="ECO:0007669"/>
    <property type="project" value="UniProtKB-UniRule"/>
</dbReference>
<dbReference type="RefSeq" id="XP_030762968.1">
    <property type="nucleotide sequence ID" value="XM_030907108.1"/>
</dbReference>
<dbReference type="PANTHER" id="PTHR14986">
    <property type="entry name" value="RURM1 PROTEIN"/>
    <property type="match status" value="1"/>
</dbReference>
<organism evidence="7 8">
    <name type="scientific">Sitophilus oryzae</name>
    <name type="common">Rice weevil</name>
    <name type="synonym">Curculio oryzae</name>
    <dbReference type="NCBI Taxonomy" id="7048"/>
    <lineage>
        <taxon>Eukaryota</taxon>
        <taxon>Metazoa</taxon>
        <taxon>Ecdysozoa</taxon>
        <taxon>Arthropoda</taxon>
        <taxon>Hexapoda</taxon>
        <taxon>Insecta</taxon>
        <taxon>Pterygota</taxon>
        <taxon>Neoptera</taxon>
        <taxon>Endopterygota</taxon>
        <taxon>Coleoptera</taxon>
        <taxon>Polyphaga</taxon>
        <taxon>Cucujiformia</taxon>
        <taxon>Curculionidae</taxon>
        <taxon>Dryophthorinae</taxon>
        <taxon>Sitophilus</taxon>
    </lineage>
</organism>
<dbReference type="Gene3D" id="3.10.20.30">
    <property type="match status" value="1"/>
</dbReference>
<dbReference type="FunCoup" id="A0A6J2YG55">
    <property type="interactions" value="1360"/>
</dbReference>
<dbReference type="Pfam" id="PF09138">
    <property type="entry name" value="Urm1"/>
    <property type="match status" value="1"/>
</dbReference>
<dbReference type="InterPro" id="IPR015221">
    <property type="entry name" value="Urm1"/>
</dbReference>
<comment type="PTM">
    <text evidence="5">C-terminal thiocarboxylation occurs in 2 steps, it is first acyl-adenylated (-COAMP) via the hesA/moeB/thiF part of the MOCS3/UBA4 homolog, then thiocarboxylated (-COSH) via the rhodanese domain of the MOCS3/UBA4 homolog.</text>
</comment>
<dbReference type="PIRSF" id="PIRSF037379">
    <property type="entry name" value="Ubiquitin-related_modifier_1"/>
    <property type="match status" value="1"/>
</dbReference>
<dbReference type="GeneID" id="115887644"/>
<keyword evidence="4 5" id="KW-0833">Ubl conjugation pathway</keyword>
<accession>A0A6J2YG55</accession>
<dbReference type="KEGG" id="soy:115887644"/>
<keyword evidence="1 5" id="KW-0963">Cytoplasm</keyword>
<protein>
    <recommendedName>
        <fullName evidence="5">Ubiquitin-related modifier 1 homolog</fullName>
    </recommendedName>
</protein>
<evidence type="ECO:0000313" key="7">
    <source>
        <dbReference type="Proteomes" id="UP000504635"/>
    </source>
</evidence>
<dbReference type="HAMAP" id="MF_03048">
    <property type="entry name" value="Urm1"/>
    <property type="match status" value="1"/>
</dbReference>
<gene>
    <name evidence="8" type="primary">LOC115887644</name>
</gene>
<evidence type="ECO:0000256" key="1">
    <source>
        <dbReference type="ARBA" id="ARBA00022490"/>
    </source>
</evidence>
<dbReference type="SUPFAM" id="SSF54285">
    <property type="entry name" value="MoaD/ThiS"/>
    <property type="match status" value="1"/>
</dbReference>
<dbReference type="GO" id="GO:0002098">
    <property type="term" value="P:tRNA wobble uridine modification"/>
    <property type="evidence" value="ECO:0007669"/>
    <property type="project" value="UniProtKB-UniRule"/>
</dbReference>
<reference evidence="8" key="1">
    <citation type="submission" date="2025-08" db="UniProtKB">
        <authorList>
            <consortium name="RefSeq"/>
        </authorList>
    </citation>
    <scope>IDENTIFICATION</scope>
    <source>
        <tissue evidence="8">Gonads</tissue>
    </source>
</reference>
<evidence type="ECO:0000256" key="3">
    <source>
        <dbReference type="ARBA" id="ARBA00022694"/>
    </source>
</evidence>
<dbReference type="CTD" id="81605"/>
<keyword evidence="3 5" id="KW-0819">tRNA processing</keyword>
<dbReference type="Proteomes" id="UP000504635">
    <property type="component" value="Unplaced"/>
</dbReference>
<feature type="modified residue" description="1-thioglycine" evidence="5">
    <location>
        <position position="96"/>
    </location>
</feature>
<comment type="function">
    <text evidence="5">Acts as a sulfur carrier required for 2-thiolation of mcm(5)S(2)U at tRNA wobble positions of cytosolic tRNA(Lys), tRNA(Glu) and tRNA(Gln). Serves as sulfur donor in tRNA 2-thiolation reaction by being thiocarboxylated (-COSH) at its C-terminus by the MOCS3/UBA4 homolog. The sulfur is then transferred to tRNA to form 2-thiolation of mcm(5)S(2)U. Also acts as a ubiquitin-like protein (UBL) that is covalently conjugated via an isopeptide bond to lysine residues of target proteins. The thiocarboxylated form serves as substrate for conjugation and oxidative stress specifically induces the formation of UBL-protein conjugates.</text>
</comment>
<dbReference type="InterPro" id="IPR016155">
    <property type="entry name" value="Mopterin_synth/thiamin_S_b"/>
</dbReference>
<evidence type="ECO:0000256" key="2">
    <source>
        <dbReference type="ARBA" id="ARBA00022499"/>
    </source>
</evidence>
<dbReference type="AlphaFoldDB" id="A0A6J2YG55"/>
<keyword evidence="2 5" id="KW-1017">Isopeptide bond</keyword>
<comment type="pathway">
    <text evidence="5 6">tRNA modification; 5-methoxycarbonylmethyl-2-thiouridine-tRNA biosynthesis.</text>
</comment>
<dbReference type="OrthoDB" id="10248987at2759"/>
<dbReference type="GO" id="GO:0032447">
    <property type="term" value="P:protein urmylation"/>
    <property type="evidence" value="ECO:0007669"/>
    <property type="project" value="UniProtKB-UniRule"/>
</dbReference>
<name>A0A6J2YG55_SITOR</name>
<comment type="subcellular location">
    <subcellularLocation>
        <location evidence="5 6">Cytoplasm</location>
    </subcellularLocation>
</comment>
<sequence>MKVNCEYGGGCDLLFGTKQETYELPSSSTAWTVGELLLWLAEKHLKTTQENFLQGDSVRPGILVMINEMDWELLDTTNYVLKENDTVIFFSTLHGG</sequence>
<evidence type="ECO:0000313" key="8">
    <source>
        <dbReference type="RefSeq" id="XP_030762968.1"/>
    </source>
</evidence>
<proteinExistence type="inferred from homology"/>
<dbReference type="InterPro" id="IPR012675">
    <property type="entry name" value="Beta-grasp_dom_sf"/>
</dbReference>
<evidence type="ECO:0000256" key="5">
    <source>
        <dbReference type="HAMAP-Rule" id="MF_03048"/>
    </source>
</evidence>
<dbReference type="UniPathway" id="UPA00988"/>
<evidence type="ECO:0000256" key="6">
    <source>
        <dbReference type="RuleBase" id="RU361182"/>
    </source>
</evidence>
<evidence type="ECO:0000256" key="4">
    <source>
        <dbReference type="ARBA" id="ARBA00022786"/>
    </source>
</evidence>
<comment type="similarity">
    <text evidence="5 6">Belongs to the URM1 family.</text>
</comment>